<dbReference type="FunFam" id="3.40.50.300:FF:000086">
    <property type="entry name" value="Ras-related small GTPase"/>
    <property type="match status" value="1"/>
</dbReference>
<dbReference type="PRINTS" id="PR00449">
    <property type="entry name" value="RASTRNSFRMNG"/>
</dbReference>
<dbReference type="SMART" id="SM00176">
    <property type="entry name" value="RAN"/>
    <property type="match status" value="1"/>
</dbReference>
<accession>A0A9P8A515</accession>
<dbReference type="GO" id="GO:0000329">
    <property type="term" value="C:fungal-type vacuole membrane"/>
    <property type="evidence" value="ECO:0007669"/>
    <property type="project" value="TreeGrafter"/>
</dbReference>
<feature type="region of interest" description="Disordered" evidence="6">
    <location>
        <begin position="1"/>
        <end position="21"/>
    </location>
</feature>
<sequence>MSTRNATPSLPASSLSPSMSSPASVAASIDSLGKKHIIYRGLTKKSMEYMSLAHTNKHPDAAHTLQGEILLSGVNRSGYIQYCITLDQEWMTRRAVLTAMFDSGSEKRLVLEVDHDQRWYRVTEHRLVRSRSFFRGGLDSPARSSTFASSPRLSGLGKSGSGDNSVRAGRTSSDSMQETDTSYFADDASCCSASSVSSSSSDQESTCSIPFEKINLTWSPPPKGSSKRGSKRFSSVNPLRDMVPTLSAAGSAVSTLPLDFPSVPPNNSCTTTSIPSSAATTTTTTTTSTSSACTIHPFSSIPPPSTPNSVLPHEAYFPPSSGMPSTSGAARNTIGSLRSPINEFTHRTLSKSNSSSSLAGSGPKSYEHLPALDGCIHLDLGGDISPSTLLFPLRRATLGIDPENMDEHLESLISCPSAVTSEMSAVVSFPDLELRPVRTHAAYVGQGSCPSQSVVERWTDEDDDEAESTLVEVDSDGLVIQYGDEWARLNVIILGESGVGKTSLMNQYVNKKFSNQYKATIGADFLTKEVLVDDRLVTMQIWDTAGQERFQSLGVAFYRGADCCVLVYDVNNAKSFETLESWRDEFLIQASPRGPENFPFVVIGNKIDMEESKRMISQKRAMAWCQSKGNIPYFETSAKEAINVEQAFQTIAKNALQQEVEVEIDFPDPIKIDSDTSKDFGCAC</sequence>
<dbReference type="SUPFAM" id="SSF52540">
    <property type="entry name" value="P-loop containing nucleoside triphosphate hydrolases"/>
    <property type="match status" value="1"/>
</dbReference>
<evidence type="ECO:0000313" key="8">
    <source>
        <dbReference type="Proteomes" id="UP000717515"/>
    </source>
</evidence>
<dbReference type="Pfam" id="PF00071">
    <property type="entry name" value="Ras"/>
    <property type="match status" value="1"/>
</dbReference>
<dbReference type="EMBL" id="JAIFTL010000078">
    <property type="protein sequence ID" value="KAG9324079.1"/>
    <property type="molecule type" value="Genomic_DNA"/>
</dbReference>
<evidence type="ECO:0000256" key="1">
    <source>
        <dbReference type="ARBA" id="ARBA00006270"/>
    </source>
</evidence>
<dbReference type="PANTHER" id="PTHR47981">
    <property type="entry name" value="RAB FAMILY"/>
    <property type="match status" value="1"/>
</dbReference>
<dbReference type="AlphaFoldDB" id="A0A9P8A515"/>
<proteinExistence type="inferred from homology"/>
<dbReference type="SMART" id="SM00174">
    <property type="entry name" value="RHO"/>
    <property type="match status" value="1"/>
</dbReference>
<dbReference type="SUPFAM" id="SSF159275">
    <property type="entry name" value="PA1994-like"/>
    <property type="match status" value="2"/>
</dbReference>
<dbReference type="InterPro" id="IPR001806">
    <property type="entry name" value="Small_GTPase"/>
</dbReference>
<organism evidence="7 8">
    <name type="scientific">Mortierella alpina</name>
    <name type="common">Oleaginous fungus</name>
    <name type="synonym">Mortierella renispora</name>
    <dbReference type="NCBI Taxonomy" id="64518"/>
    <lineage>
        <taxon>Eukaryota</taxon>
        <taxon>Fungi</taxon>
        <taxon>Fungi incertae sedis</taxon>
        <taxon>Mucoromycota</taxon>
        <taxon>Mortierellomycotina</taxon>
        <taxon>Mortierellomycetes</taxon>
        <taxon>Mortierellales</taxon>
        <taxon>Mortierellaceae</taxon>
        <taxon>Mortierella</taxon>
    </lineage>
</organism>
<dbReference type="PANTHER" id="PTHR47981:SF20">
    <property type="entry name" value="RAS-RELATED PROTEIN RAB-7A"/>
    <property type="match status" value="1"/>
</dbReference>
<comment type="caution">
    <text evidence="7">The sequence shown here is derived from an EMBL/GenBank/DDBJ whole genome shotgun (WGS) entry which is preliminary data.</text>
</comment>
<dbReference type="GO" id="GO:0032889">
    <property type="term" value="P:regulation of vacuole fusion, non-autophagic"/>
    <property type="evidence" value="ECO:0007669"/>
    <property type="project" value="TreeGrafter"/>
</dbReference>
<evidence type="ECO:0000313" key="7">
    <source>
        <dbReference type="EMBL" id="KAG9324079.1"/>
    </source>
</evidence>
<reference evidence="7" key="1">
    <citation type="submission" date="2021-07" db="EMBL/GenBank/DDBJ databases">
        <title>Draft genome of Mortierella alpina, strain LL118, isolated from an aspen leaf litter sample.</title>
        <authorList>
            <person name="Yang S."/>
            <person name="Vinatzer B.A."/>
        </authorList>
    </citation>
    <scope>NUCLEOTIDE SEQUENCE</scope>
    <source>
        <strain evidence="7">LL118</strain>
    </source>
</reference>
<dbReference type="Proteomes" id="UP000717515">
    <property type="component" value="Unassembled WGS sequence"/>
</dbReference>
<protein>
    <submittedName>
        <fullName evidence="7">Uncharacterized protein</fullName>
    </submittedName>
</protein>
<keyword evidence="3" id="KW-0342">GTP-binding</keyword>
<dbReference type="Gene3D" id="3.40.50.300">
    <property type="entry name" value="P-loop containing nucleotide triphosphate hydrolases"/>
    <property type="match status" value="1"/>
</dbReference>
<feature type="compositionally biased region" description="Polar residues" evidence="6">
    <location>
        <begin position="322"/>
        <end position="333"/>
    </location>
</feature>
<dbReference type="CDD" id="cd01862">
    <property type="entry name" value="Rab7"/>
    <property type="match status" value="1"/>
</dbReference>
<feature type="compositionally biased region" description="Low complexity" evidence="6">
    <location>
        <begin position="271"/>
        <end position="295"/>
    </location>
</feature>
<dbReference type="GO" id="GO:0005770">
    <property type="term" value="C:late endosome"/>
    <property type="evidence" value="ECO:0007669"/>
    <property type="project" value="TreeGrafter"/>
</dbReference>
<gene>
    <name evidence="7" type="ORF">KVV02_004005</name>
</gene>
<dbReference type="InterPro" id="IPR027417">
    <property type="entry name" value="P-loop_NTPase"/>
</dbReference>
<feature type="compositionally biased region" description="Polar residues" evidence="6">
    <location>
        <begin position="170"/>
        <end position="179"/>
    </location>
</feature>
<dbReference type="GO" id="GO:0003924">
    <property type="term" value="F:GTPase activity"/>
    <property type="evidence" value="ECO:0007669"/>
    <property type="project" value="InterPro"/>
</dbReference>
<dbReference type="InterPro" id="IPR005225">
    <property type="entry name" value="Small_GTP-bd"/>
</dbReference>
<evidence type="ECO:0000256" key="2">
    <source>
        <dbReference type="ARBA" id="ARBA00022741"/>
    </source>
</evidence>
<evidence type="ECO:0000256" key="6">
    <source>
        <dbReference type="SAM" id="MobiDB-lite"/>
    </source>
</evidence>
<evidence type="ECO:0000256" key="5">
    <source>
        <dbReference type="ARBA" id="ARBA00023289"/>
    </source>
</evidence>
<dbReference type="PROSITE" id="PS51420">
    <property type="entry name" value="RHO"/>
    <property type="match status" value="1"/>
</dbReference>
<keyword evidence="4" id="KW-0449">Lipoprotein</keyword>
<feature type="region of interest" description="Disordered" evidence="6">
    <location>
        <begin position="138"/>
        <end position="179"/>
    </location>
</feature>
<keyword evidence="2" id="KW-0547">Nucleotide-binding</keyword>
<dbReference type="GO" id="GO:0005525">
    <property type="term" value="F:GTP binding"/>
    <property type="evidence" value="ECO:0007669"/>
    <property type="project" value="UniProtKB-KW"/>
</dbReference>
<comment type="similarity">
    <text evidence="1">Belongs to the small GTPase superfamily. Rab family.</text>
</comment>
<dbReference type="PROSITE" id="PS51421">
    <property type="entry name" value="RAS"/>
    <property type="match status" value="1"/>
</dbReference>
<keyword evidence="5" id="KW-0636">Prenylation</keyword>
<dbReference type="NCBIfam" id="TIGR00231">
    <property type="entry name" value="small_GTP"/>
    <property type="match status" value="1"/>
</dbReference>
<evidence type="ECO:0000256" key="4">
    <source>
        <dbReference type="ARBA" id="ARBA00023288"/>
    </source>
</evidence>
<dbReference type="SMART" id="SM00173">
    <property type="entry name" value="RAS"/>
    <property type="match status" value="1"/>
</dbReference>
<feature type="compositionally biased region" description="Polar residues" evidence="6">
    <location>
        <begin position="142"/>
        <end position="152"/>
    </location>
</feature>
<evidence type="ECO:0000256" key="3">
    <source>
        <dbReference type="ARBA" id="ARBA00023134"/>
    </source>
</evidence>
<name>A0A9P8A515_MORAP</name>
<feature type="region of interest" description="Disordered" evidence="6">
    <location>
        <begin position="271"/>
        <end position="333"/>
    </location>
</feature>
<dbReference type="PROSITE" id="PS51419">
    <property type="entry name" value="RAB"/>
    <property type="match status" value="1"/>
</dbReference>
<feature type="compositionally biased region" description="Low complexity" evidence="6">
    <location>
        <begin position="8"/>
        <end position="21"/>
    </location>
</feature>
<dbReference type="SMART" id="SM00175">
    <property type="entry name" value="RAB"/>
    <property type="match status" value="1"/>
</dbReference>